<protein>
    <submittedName>
        <fullName evidence="2">Uncharacterized protein</fullName>
    </submittedName>
</protein>
<accession>A0ABS8VCN7</accession>
<name>A0ABS8VCN7_DATST</name>
<comment type="caution">
    <text evidence="2">The sequence shown here is derived from an EMBL/GenBank/DDBJ whole genome shotgun (WGS) entry which is preliminary data.</text>
</comment>
<feature type="region of interest" description="Disordered" evidence="1">
    <location>
        <begin position="1"/>
        <end position="120"/>
    </location>
</feature>
<organism evidence="2 3">
    <name type="scientific">Datura stramonium</name>
    <name type="common">Jimsonweed</name>
    <name type="synonym">Common thornapple</name>
    <dbReference type="NCBI Taxonomy" id="4076"/>
    <lineage>
        <taxon>Eukaryota</taxon>
        <taxon>Viridiplantae</taxon>
        <taxon>Streptophyta</taxon>
        <taxon>Embryophyta</taxon>
        <taxon>Tracheophyta</taxon>
        <taxon>Spermatophyta</taxon>
        <taxon>Magnoliopsida</taxon>
        <taxon>eudicotyledons</taxon>
        <taxon>Gunneridae</taxon>
        <taxon>Pentapetalae</taxon>
        <taxon>asterids</taxon>
        <taxon>lamiids</taxon>
        <taxon>Solanales</taxon>
        <taxon>Solanaceae</taxon>
        <taxon>Solanoideae</taxon>
        <taxon>Datureae</taxon>
        <taxon>Datura</taxon>
    </lineage>
</organism>
<feature type="compositionally biased region" description="Basic residues" evidence="1">
    <location>
        <begin position="1"/>
        <end position="10"/>
    </location>
</feature>
<gene>
    <name evidence="2" type="ORF">HAX54_031691</name>
</gene>
<dbReference type="Proteomes" id="UP000823775">
    <property type="component" value="Unassembled WGS sequence"/>
</dbReference>
<dbReference type="EMBL" id="JACEIK010004013">
    <property type="protein sequence ID" value="MCD9643839.1"/>
    <property type="molecule type" value="Genomic_DNA"/>
</dbReference>
<evidence type="ECO:0000313" key="2">
    <source>
        <dbReference type="EMBL" id="MCD9643839.1"/>
    </source>
</evidence>
<proteinExistence type="predicted"/>
<keyword evidence="3" id="KW-1185">Reference proteome</keyword>
<feature type="compositionally biased region" description="Polar residues" evidence="1">
    <location>
        <begin position="47"/>
        <end position="93"/>
    </location>
</feature>
<reference evidence="2 3" key="1">
    <citation type="journal article" date="2021" name="BMC Genomics">
        <title>Datura genome reveals duplications of psychoactive alkaloid biosynthetic genes and high mutation rate following tissue culture.</title>
        <authorList>
            <person name="Rajewski A."/>
            <person name="Carter-House D."/>
            <person name="Stajich J."/>
            <person name="Litt A."/>
        </authorList>
    </citation>
    <scope>NUCLEOTIDE SEQUENCE [LARGE SCALE GENOMIC DNA]</scope>
    <source>
        <strain evidence="2">AR-01</strain>
    </source>
</reference>
<sequence length="128" mass="14078">MPKFKHLKKKQTPDQSISTSQGTESISRLPIHPITSFLATTHLAPSFQPTSQAPPAFQPTSRSPQSIKSTSHPTPMDQTASHPTPMDQMTSRPALTEHDSSKQAPIVQAALKKRSSRESMTHWIVDAI</sequence>
<evidence type="ECO:0000256" key="1">
    <source>
        <dbReference type="SAM" id="MobiDB-lite"/>
    </source>
</evidence>
<evidence type="ECO:0000313" key="3">
    <source>
        <dbReference type="Proteomes" id="UP000823775"/>
    </source>
</evidence>
<feature type="compositionally biased region" description="Polar residues" evidence="1">
    <location>
        <begin position="13"/>
        <end position="26"/>
    </location>
</feature>
<feature type="non-terminal residue" evidence="2">
    <location>
        <position position="128"/>
    </location>
</feature>